<dbReference type="GO" id="GO:0043130">
    <property type="term" value="F:ubiquitin binding"/>
    <property type="evidence" value="ECO:0007669"/>
    <property type="project" value="InterPro"/>
</dbReference>
<organism evidence="2 3">
    <name type="scientific">Rhodopirellula europaea 6C</name>
    <dbReference type="NCBI Taxonomy" id="1263867"/>
    <lineage>
        <taxon>Bacteria</taxon>
        <taxon>Pseudomonadati</taxon>
        <taxon>Planctomycetota</taxon>
        <taxon>Planctomycetia</taxon>
        <taxon>Pirellulales</taxon>
        <taxon>Pirellulaceae</taxon>
        <taxon>Rhodopirellula</taxon>
    </lineage>
</organism>
<protein>
    <submittedName>
        <fullName evidence="2">Cytoskeleton assembly control protein</fullName>
    </submittedName>
</protein>
<feature type="domain" description="SLA1 homology" evidence="1">
    <location>
        <begin position="14"/>
        <end position="71"/>
    </location>
</feature>
<dbReference type="GO" id="GO:0008092">
    <property type="term" value="F:cytoskeletal protein binding"/>
    <property type="evidence" value="ECO:0007669"/>
    <property type="project" value="InterPro"/>
</dbReference>
<dbReference type="InterPro" id="IPR007131">
    <property type="entry name" value="SHD1"/>
</dbReference>
<dbReference type="GO" id="GO:0030674">
    <property type="term" value="F:protein-macromolecule adaptor activity"/>
    <property type="evidence" value="ECO:0007669"/>
    <property type="project" value="InterPro"/>
</dbReference>
<accession>M2ANF8</accession>
<evidence type="ECO:0000313" key="2">
    <source>
        <dbReference type="EMBL" id="EMB18660.1"/>
    </source>
</evidence>
<proteinExistence type="predicted"/>
<name>M2ANF8_9BACT</name>
<dbReference type="PATRIC" id="fig|1263867.3.peg.704"/>
<dbReference type="AlphaFoldDB" id="M2ANF8"/>
<evidence type="ECO:0000259" key="1">
    <source>
        <dbReference type="Pfam" id="PF03983"/>
    </source>
</evidence>
<dbReference type="Pfam" id="PF03983">
    <property type="entry name" value="SHD1"/>
    <property type="match status" value="1"/>
</dbReference>
<reference evidence="2" key="1">
    <citation type="submission" date="2012-11" db="EMBL/GenBank/DDBJ databases">
        <title>Permanent draft genomes of Rhodopirellula europaea strain SH398 and 6C.</title>
        <authorList>
            <person name="Richter M."/>
            <person name="Richter-Heitmann T."/>
            <person name="Frank C."/>
            <person name="Harder J."/>
            <person name="Glockner F.O."/>
        </authorList>
    </citation>
    <scope>NUCLEOTIDE SEQUENCE</scope>
    <source>
        <strain evidence="2">6C</strain>
    </source>
</reference>
<reference evidence="2" key="2">
    <citation type="journal article" date="2013" name="Mar. Genomics">
        <title>Expression of sulfatases in Rhodopirellula baltica and the diversity of sulfatases in the genus Rhodopirellula.</title>
        <authorList>
            <person name="Wegner C.E."/>
            <person name="Richter-Heitmann T."/>
            <person name="Klindworth A."/>
            <person name="Klockow C."/>
            <person name="Richter M."/>
            <person name="Achstetter T."/>
            <person name="Glockner F.O."/>
            <person name="Harder J."/>
        </authorList>
    </citation>
    <scope>NUCLEOTIDE SEQUENCE [LARGE SCALE GENOMIC DNA]</scope>
    <source>
        <strain evidence="2">6C</strain>
    </source>
</reference>
<evidence type="ECO:0000313" key="3">
    <source>
        <dbReference type="Proteomes" id="UP000011529"/>
    </source>
</evidence>
<dbReference type="GO" id="GO:0042802">
    <property type="term" value="F:identical protein binding"/>
    <property type="evidence" value="ECO:0007669"/>
    <property type="project" value="InterPro"/>
</dbReference>
<sequence length="85" mass="9562">MTEKKVAKSVDVLDSTKTRTWIDNTGNWGTDGRLVEVRENEIQILKTNGRTCTVPMERLSEADRAYVDSIRAQVSELLFAMASVD</sequence>
<dbReference type="Proteomes" id="UP000011529">
    <property type="component" value="Unassembled WGS sequence"/>
</dbReference>
<dbReference type="EMBL" id="ANMO01000030">
    <property type="protein sequence ID" value="EMB18660.1"/>
    <property type="molecule type" value="Genomic_DNA"/>
</dbReference>
<comment type="caution">
    <text evidence="2">The sequence shown here is derived from an EMBL/GenBank/DDBJ whole genome shotgun (WGS) entry which is preliminary data.</text>
</comment>
<dbReference type="Gene3D" id="2.30.30.700">
    <property type="entry name" value="SLA1 homology domain 1"/>
    <property type="match status" value="1"/>
</dbReference>
<keyword evidence="3" id="KW-1185">Reference proteome</keyword>
<gene>
    <name evidence="2" type="ORF">RE6C_00654</name>
</gene>